<reference evidence="11 12" key="1">
    <citation type="submission" date="2019-01" db="EMBL/GenBank/DDBJ databases">
        <title>A draft genome assembly of the solar-powered sea slug Elysia chlorotica.</title>
        <authorList>
            <person name="Cai H."/>
            <person name="Li Q."/>
            <person name="Fang X."/>
            <person name="Li J."/>
            <person name="Curtis N.E."/>
            <person name="Altenburger A."/>
            <person name="Shibata T."/>
            <person name="Feng M."/>
            <person name="Maeda T."/>
            <person name="Schwartz J.A."/>
            <person name="Shigenobu S."/>
            <person name="Lundholm N."/>
            <person name="Nishiyama T."/>
            <person name="Yang H."/>
            <person name="Hasebe M."/>
            <person name="Li S."/>
            <person name="Pierce S.K."/>
            <person name="Wang J."/>
        </authorList>
    </citation>
    <scope>NUCLEOTIDE SEQUENCE [LARGE SCALE GENOMIC DNA]</scope>
    <source>
        <strain evidence="11">EC2010</strain>
        <tissue evidence="11">Whole organism of an adult</tissue>
    </source>
</reference>
<evidence type="ECO:0000256" key="3">
    <source>
        <dbReference type="ARBA" id="ARBA00022475"/>
    </source>
</evidence>
<feature type="transmembrane region" description="Helical" evidence="8">
    <location>
        <begin position="297"/>
        <end position="319"/>
    </location>
</feature>
<feature type="transmembrane region" description="Helical" evidence="8">
    <location>
        <begin position="182"/>
        <end position="201"/>
    </location>
</feature>
<dbReference type="GO" id="GO:0015347">
    <property type="term" value="F:sodium-independent organic anion transmembrane transporter activity"/>
    <property type="evidence" value="ECO:0007669"/>
    <property type="project" value="TreeGrafter"/>
</dbReference>
<evidence type="ECO:0000256" key="6">
    <source>
        <dbReference type="ARBA" id="ARBA00023136"/>
    </source>
</evidence>
<evidence type="ECO:0000313" key="12">
    <source>
        <dbReference type="Proteomes" id="UP000271974"/>
    </source>
</evidence>
<comment type="similarity">
    <text evidence="2 8">Belongs to the organo anion transporter (TC 2.A.60) family.</text>
</comment>
<dbReference type="SUPFAM" id="SSF100895">
    <property type="entry name" value="Kazal-type serine protease inhibitors"/>
    <property type="match status" value="1"/>
</dbReference>
<comment type="caution">
    <text evidence="11">The sequence shown here is derived from an EMBL/GenBank/DDBJ whole genome shotgun (WGS) entry which is preliminary data.</text>
</comment>
<evidence type="ECO:0000256" key="9">
    <source>
        <dbReference type="SAM" id="MobiDB-lite"/>
    </source>
</evidence>
<dbReference type="Pfam" id="PF03137">
    <property type="entry name" value="OATP"/>
    <property type="match status" value="1"/>
</dbReference>
<evidence type="ECO:0000256" key="2">
    <source>
        <dbReference type="ARBA" id="ARBA00009657"/>
    </source>
</evidence>
<keyword evidence="8" id="KW-0406">Ion transport</keyword>
<protein>
    <recommendedName>
        <fullName evidence="8">Solute carrier organic anion transporter family member</fullName>
    </recommendedName>
</protein>
<keyword evidence="8" id="KW-0813">Transport</keyword>
<comment type="subcellular location">
    <subcellularLocation>
        <location evidence="1 8">Cell membrane</location>
        <topology evidence="1 8">Multi-pass membrane protein</topology>
    </subcellularLocation>
</comment>
<feature type="transmembrane region" description="Helical" evidence="8">
    <location>
        <begin position="110"/>
        <end position="131"/>
    </location>
</feature>
<keyword evidence="12" id="KW-1185">Reference proteome</keyword>
<dbReference type="InterPro" id="IPR004156">
    <property type="entry name" value="OATP"/>
</dbReference>
<keyword evidence="6 8" id="KW-0472">Membrane</keyword>
<organism evidence="11 12">
    <name type="scientific">Elysia chlorotica</name>
    <name type="common">Eastern emerald elysia</name>
    <name type="synonym">Sea slug</name>
    <dbReference type="NCBI Taxonomy" id="188477"/>
    <lineage>
        <taxon>Eukaryota</taxon>
        <taxon>Metazoa</taxon>
        <taxon>Spiralia</taxon>
        <taxon>Lophotrochozoa</taxon>
        <taxon>Mollusca</taxon>
        <taxon>Gastropoda</taxon>
        <taxon>Heterobranchia</taxon>
        <taxon>Euthyneura</taxon>
        <taxon>Panpulmonata</taxon>
        <taxon>Sacoglossa</taxon>
        <taxon>Placobranchoidea</taxon>
        <taxon>Plakobranchidae</taxon>
        <taxon>Elysia</taxon>
    </lineage>
</organism>
<dbReference type="Gene3D" id="1.20.1250.20">
    <property type="entry name" value="MFS general substrate transporter like domains"/>
    <property type="match status" value="1"/>
</dbReference>
<feature type="domain" description="Kazal-like" evidence="10">
    <location>
        <begin position="543"/>
        <end position="575"/>
    </location>
</feature>
<dbReference type="EMBL" id="RQTK01000482">
    <property type="protein sequence ID" value="RUS78913.1"/>
    <property type="molecule type" value="Genomic_DNA"/>
</dbReference>
<sequence length="593" mass="63369">MDNEAFEDDTGVVSQGHMQLTDLDKTHGQEGMTASPAETNNAPKPKESEKDSKVLFLPINGSEKQGELVHTNGHTGKSATTTSNGGDAEDDIVCGVGSFTPACLQRFMSIGYFTGFYSMAGLLTSALNVYISSQITTLEKYYNFSSSVSGFLMSCNDIGYLLTTLLMSFYSRRVHIPRALSLSTLIFGVSGITCVLAYVLTKDEHSSMTRFYSRSHNRSAGNYHPDPAAQLCDNSSLAASGRGDTPDAGGISEGWKAFALSILAVGLFVQGIAKSPRHPFLGTYIDDNVPKTKTTKYLGIIGGLGIFGPAMAFILGGIFSKFYVTLEDPGITTRDPRWIGAWWLGFLFFGGAAVLASIPLSCFPRRLKGRRNIEEAEPEEKGGAGEGKKSTVVAHDLKAFFKSLRRLLSNPVYSLVVLAVGINMTGIAGYMAFAAKYLETQFTVPVFKANMTLGSLNVASAALGTVMGGFMVSRLKLSPRTCLKVTLVFSAISLLISGLSFVLGCEQPYIHTSGDSVLASDGTLAKMETRLVTLTLSLLKKAVCGADGRNYFSPCHAGCTDVLDTNEFVNCSCVFSNTDGFGAVPPAMANQTA</sequence>
<keyword evidence="4 8" id="KW-0812">Transmembrane</keyword>
<feature type="transmembrane region" description="Helical" evidence="8">
    <location>
        <begin position="485"/>
        <end position="503"/>
    </location>
</feature>
<comment type="caution">
    <text evidence="8">Lacks conserved residue(s) required for the propagation of feature annotation.</text>
</comment>
<keyword evidence="3" id="KW-1003">Cell membrane</keyword>
<feature type="compositionally biased region" description="Acidic residues" evidence="9">
    <location>
        <begin position="1"/>
        <end position="10"/>
    </location>
</feature>
<feature type="region of interest" description="Disordered" evidence="9">
    <location>
        <begin position="1"/>
        <end position="51"/>
    </location>
</feature>
<evidence type="ECO:0000256" key="1">
    <source>
        <dbReference type="ARBA" id="ARBA00004651"/>
    </source>
</evidence>
<feature type="transmembrane region" description="Helical" evidence="8">
    <location>
        <begin position="151"/>
        <end position="170"/>
    </location>
</feature>
<dbReference type="GO" id="GO:0043252">
    <property type="term" value="P:sodium-independent organic anion transport"/>
    <property type="evidence" value="ECO:0007669"/>
    <property type="project" value="TreeGrafter"/>
</dbReference>
<feature type="transmembrane region" description="Helical" evidence="8">
    <location>
        <begin position="339"/>
        <end position="363"/>
    </location>
</feature>
<feature type="transmembrane region" description="Helical" evidence="8">
    <location>
        <begin position="412"/>
        <end position="433"/>
    </location>
</feature>
<evidence type="ECO:0000256" key="5">
    <source>
        <dbReference type="ARBA" id="ARBA00022989"/>
    </source>
</evidence>
<evidence type="ECO:0000256" key="7">
    <source>
        <dbReference type="ARBA" id="ARBA00023157"/>
    </source>
</evidence>
<dbReference type="Proteomes" id="UP000271974">
    <property type="component" value="Unassembled WGS sequence"/>
</dbReference>
<dbReference type="GO" id="GO:0006811">
    <property type="term" value="P:monoatomic ion transport"/>
    <property type="evidence" value="ECO:0007669"/>
    <property type="project" value="UniProtKB-KW"/>
</dbReference>
<accession>A0A3S1BZG9</accession>
<dbReference type="PANTHER" id="PTHR11388">
    <property type="entry name" value="ORGANIC ANION TRANSPORTER"/>
    <property type="match status" value="1"/>
</dbReference>
<evidence type="ECO:0000259" key="10">
    <source>
        <dbReference type="PROSITE" id="PS51465"/>
    </source>
</evidence>
<dbReference type="InterPro" id="IPR002350">
    <property type="entry name" value="Kazal_dom"/>
</dbReference>
<dbReference type="PANTHER" id="PTHR11388:SF100">
    <property type="entry name" value="SOLUTE CARRIER ORGANIC ANION TRANSPORTER FAMILY MEMBER 4A1"/>
    <property type="match status" value="1"/>
</dbReference>
<dbReference type="AlphaFoldDB" id="A0A3S1BZG9"/>
<dbReference type="OrthoDB" id="5062115at2759"/>
<dbReference type="NCBIfam" id="TIGR00805">
    <property type="entry name" value="oat"/>
    <property type="match status" value="1"/>
</dbReference>
<keyword evidence="7" id="KW-1015">Disulfide bond</keyword>
<dbReference type="PROSITE" id="PS51465">
    <property type="entry name" value="KAZAL_2"/>
    <property type="match status" value="1"/>
</dbReference>
<feature type="transmembrane region" description="Helical" evidence="8">
    <location>
        <begin position="453"/>
        <end position="473"/>
    </location>
</feature>
<keyword evidence="5 8" id="KW-1133">Transmembrane helix</keyword>
<dbReference type="InterPro" id="IPR036259">
    <property type="entry name" value="MFS_trans_sf"/>
</dbReference>
<dbReference type="SUPFAM" id="SSF103473">
    <property type="entry name" value="MFS general substrate transporter"/>
    <property type="match status" value="1"/>
</dbReference>
<dbReference type="InterPro" id="IPR036058">
    <property type="entry name" value="Kazal_dom_sf"/>
</dbReference>
<feature type="non-terminal residue" evidence="11">
    <location>
        <position position="593"/>
    </location>
</feature>
<evidence type="ECO:0000256" key="4">
    <source>
        <dbReference type="ARBA" id="ARBA00022692"/>
    </source>
</evidence>
<proteinExistence type="inferred from homology"/>
<evidence type="ECO:0000313" key="11">
    <source>
        <dbReference type="EMBL" id="RUS78913.1"/>
    </source>
</evidence>
<dbReference type="Pfam" id="PF07648">
    <property type="entry name" value="Kazal_2"/>
    <property type="match status" value="1"/>
</dbReference>
<evidence type="ECO:0000256" key="8">
    <source>
        <dbReference type="RuleBase" id="RU362056"/>
    </source>
</evidence>
<gene>
    <name evidence="11" type="ORF">EGW08_013326</name>
</gene>
<dbReference type="GO" id="GO:0016323">
    <property type="term" value="C:basolateral plasma membrane"/>
    <property type="evidence" value="ECO:0007669"/>
    <property type="project" value="TreeGrafter"/>
</dbReference>
<dbReference type="CDD" id="cd17336">
    <property type="entry name" value="MFS_SLCO_OATP"/>
    <property type="match status" value="1"/>
</dbReference>
<name>A0A3S1BZG9_ELYCH</name>